<evidence type="ECO:0000313" key="3">
    <source>
        <dbReference type="Proteomes" id="UP001432322"/>
    </source>
</evidence>
<gene>
    <name evidence="1" type="ORF">PFISCL1PPCAC_20428</name>
    <name evidence="2" type="ORF">PFISCL1PPCAC_28955</name>
</gene>
<reference evidence="1" key="1">
    <citation type="submission" date="2023-10" db="EMBL/GenBank/DDBJ databases">
        <title>Genome assembly of Pristionchus species.</title>
        <authorList>
            <person name="Yoshida K."/>
            <person name="Sommer R.J."/>
        </authorList>
    </citation>
    <scope>NUCLEOTIDE SEQUENCE</scope>
    <source>
        <strain evidence="1">RS5133</strain>
    </source>
</reference>
<dbReference type="EMBL" id="BTSY01000219">
    <property type="protein sequence ID" value="GMT37659.1"/>
    <property type="molecule type" value="Genomic_DNA"/>
</dbReference>
<evidence type="ECO:0008006" key="4">
    <source>
        <dbReference type="Google" id="ProtNLM"/>
    </source>
</evidence>
<feature type="non-terminal residue" evidence="1">
    <location>
        <position position="171"/>
    </location>
</feature>
<accession>A0AAV5WDN1</accession>
<proteinExistence type="predicted"/>
<comment type="caution">
    <text evidence="1">The sequence shown here is derived from an EMBL/GenBank/DDBJ whole genome shotgun (WGS) entry which is preliminary data.</text>
</comment>
<keyword evidence="3" id="KW-1185">Reference proteome</keyword>
<evidence type="ECO:0000313" key="2">
    <source>
        <dbReference type="EMBL" id="GMT37659.1"/>
    </source>
</evidence>
<organism evidence="1 3">
    <name type="scientific">Pristionchus fissidentatus</name>
    <dbReference type="NCBI Taxonomy" id="1538716"/>
    <lineage>
        <taxon>Eukaryota</taxon>
        <taxon>Metazoa</taxon>
        <taxon>Ecdysozoa</taxon>
        <taxon>Nematoda</taxon>
        <taxon>Chromadorea</taxon>
        <taxon>Rhabditida</taxon>
        <taxon>Rhabditina</taxon>
        <taxon>Diplogasteromorpha</taxon>
        <taxon>Diplogasteroidea</taxon>
        <taxon>Neodiplogasteridae</taxon>
        <taxon>Pristionchus</taxon>
    </lineage>
</organism>
<evidence type="ECO:0000313" key="1">
    <source>
        <dbReference type="EMBL" id="GMT29132.1"/>
    </source>
</evidence>
<sequence>MLLVEEILSHAGAHSLEVGHDFGHFVDRFHLLVEVFVLQEGSHVRVVVLVSDSMQLEQRLVVVLFESEHGLESLESTSPLVLLGLLNVVEDDSASSEGLELHQSDCVFSLLIRALSHELGDIREGDVVSVEVRRHREVHIRGIQLDVHLLVNSSLGLGGVVLSAERFGGHG</sequence>
<protein>
    <recommendedName>
        <fullName evidence="4">Ribosomal protein</fullName>
    </recommendedName>
</protein>
<name>A0AAV5WDN1_9BILA</name>
<dbReference type="EMBL" id="BTSY01000005">
    <property type="protein sequence ID" value="GMT29132.1"/>
    <property type="molecule type" value="Genomic_DNA"/>
</dbReference>
<dbReference type="AlphaFoldDB" id="A0AAV5WDN1"/>
<dbReference type="Proteomes" id="UP001432322">
    <property type="component" value="Unassembled WGS sequence"/>
</dbReference>